<organism evidence="6 7">
    <name type="scientific">Microbacterium paludicola</name>
    <dbReference type="NCBI Taxonomy" id="300019"/>
    <lineage>
        <taxon>Bacteria</taxon>
        <taxon>Bacillati</taxon>
        <taxon>Actinomycetota</taxon>
        <taxon>Actinomycetes</taxon>
        <taxon>Micrococcales</taxon>
        <taxon>Microbacteriaceae</taxon>
        <taxon>Microbacterium</taxon>
    </lineage>
</organism>
<accession>A0ABU1I2Y7</accession>
<feature type="transmembrane region" description="Helical" evidence="5">
    <location>
        <begin position="96"/>
        <end position="116"/>
    </location>
</feature>
<keyword evidence="4 5" id="KW-0472">Membrane</keyword>
<evidence type="ECO:0000256" key="3">
    <source>
        <dbReference type="ARBA" id="ARBA00022989"/>
    </source>
</evidence>
<keyword evidence="3 5" id="KW-1133">Transmembrane helix</keyword>
<dbReference type="InterPro" id="IPR003339">
    <property type="entry name" value="ABC/ECF_trnsptr_transmembrane"/>
</dbReference>
<keyword evidence="7" id="KW-1185">Reference proteome</keyword>
<keyword evidence="2 5" id="KW-0812">Transmembrane</keyword>
<dbReference type="Pfam" id="PF02361">
    <property type="entry name" value="CbiQ"/>
    <property type="match status" value="1"/>
</dbReference>
<proteinExistence type="predicted"/>
<dbReference type="Proteomes" id="UP001260188">
    <property type="component" value="Unassembled WGS sequence"/>
</dbReference>
<gene>
    <name evidence="6" type="ORF">QE367_001518</name>
</gene>
<evidence type="ECO:0000256" key="1">
    <source>
        <dbReference type="ARBA" id="ARBA00004141"/>
    </source>
</evidence>
<dbReference type="EMBL" id="JAVIZA010000001">
    <property type="protein sequence ID" value="MDR6167314.1"/>
    <property type="molecule type" value="Genomic_DNA"/>
</dbReference>
<evidence type="ECO:0000313" key="7">
    <source>
        <dbReference type="Proteomes" id="UP001260188"/>
    </source>
</evidence>
<evidence type="ECO:0000313" key="6">
    <source>
        <dbReference type="EMBL" id="MDR6167314.1"/>
    </source>
</evidence>
<evidence type="ECO:0000256" key="5">
    <source>
        <dbReference type="SAM" id="Phobius"/>
    </source>
</evidence>
<evidence type="ECO:0000256" key="4">
    <source>
        <dbReference type="ARBA" id="ARBA00023136"/>
    </source>
</evidence>
<evidence type="ECO:0000256" key="2">
    <source>
        <dbReference type="ARBA" id="ARBA00022692"/>
    </source>
</evidence>
<comment type="subcellular location">
    <subcellularLocation>
        <location evidence="1">Membrane</location>
        <topology evidence="1">Multi-pass membrane protein</topology>
    </subcellularLocation>
</comment>
<comment type="caution">
    <text evidence="6">The sequence shown here is derived from an EMBL/GenBank/DDBJ whole genome shotgun (WGS) entry which is preliminary data.</text>
</comment>
<dbReference type="RefSeq" id="WP_023955756.1">
    <property type="nucleotide sequence ID" value="NZ_JAVIZA010000001.1"/>
</dbReference>
<sequence>MLTLYRPSARGWHRLPTGPKTVLILGLVMTVSLLPAAPATAMAAAGLCLACYAVPGTGWRELVRQIWALRWLAIVALAGQLIFLGIEPAVIGTVRILAAILLAALLALTTPVVALLDLFERALGPTRVIGADPERISLLLVVALGSVPHLARIARDVSEAHRARGARGGIRSSALAFIVLALKHADELGDALTARGVR</sequence>
<feature type="transmembrane region" description="Helical" evidence="5">
    <location>
        <begin position="66"/>
        <end position="84"/>
    </location>
</feature>
<name>A0ABU1I2Y7_9MICO</name>
<protein>
    <submittedName>
        <fullName evidence="6">Biotin transport system permease protein</fullName>
    </submittedName>
</protein>
<reference evidence="6 7" key="1">
    <citation type="submission" date="2023-08" db="EMBL/GenBank/DDBJ databases">
        <title>Functional and genomic diversity of the sorghum phyllosphere microbiome.</title>
        <authorList>
            <person name="Shade A."/>
        </authorList>
    </citation>
    <scope>NUCLEOTIDE SEQUENCE [LARGE SCALE GENOMIC DNA]</scope>
    <source>
        <strain evidence="6 7">SORGH_AS_0919</strain>
    </source>
</reference>